<name>A0A139AW24_GONPJ</name>
<sequence length="130" mass="15473">MGLDMYVFVVEPQDAIDDFTVRENDRNDPKLGKELHYWRKHHDLHGWIEQMYRRKGGRERSFNGTLVRITLEDLDQLERDIKARFLPPTTGFFFGNSPPNDESDKDDFEFISKARKTIQEGKAIYYMPSW</sequence>
<protein>
    <submittedName>
        <fullName evidence="1">Phosphoglycerate kinase</fullName>
    </submittedName>
</protein>
<reference evidence="1 2" key="1">
    <citation type="journal article" date="2015" name="Genome Biol. Evol.">
        <title>Phylogenomic analyses indicate that early fungi evolved digesting cell walls of algal ancestors of land plants.</title>
        <authorList>
            <person name="Chang Y."/>
            <person name="Wang S."/>
            <person name="Sekimoto S."/>
            <person name="Aerts A.L."/>
            <person name="Choi C."/>
            <person name="Clum A."/>
            <person name="LaButti K.M."/>
            <person name="Lindquist E.A."/>
            <person name="Yee Ngan C."/>
            <person name="Ohm R.A."/>
            <person name="Salamov A.A."/>
            <person name="Grigoriev I.V."/>
            <person name="Spatafora J.W."/>
            <person name="Berbee M.L."/>
        </authorList>
    </citation>
    <scope>NUCLEOTIDE SEQUENCE [LARGE SCALE GENOMIC DNA]</scope>
    <source>
        <strain evidence="1 2">JEL478</strain>
    </source>
</reference>
<dbReference type="EMBL" id="KQ965734">
    <property type="protein sequence ID" value="KXS20928.1"/>
    <property type="molecule type" value="Genomic_DNA"/>
</dbReference>
<keyword evidence="2" id="KW-1185">Reference proteome</keyword>
<accession>A0A139AW24</accession>
<evidence type="ECO:0000313" key="2">
    <source>
        <dbReference type="Proteomes" id="UP000070544"/>
    </source>
</evidence>
<keyword evidence="1" id="KW-0808">Transferase</keyword>
<dbReference type="OMA" id="LINDGWD"/>
<proteinExistence type="predicted"/>
<dbReference type="OrthoDB" id="10482238at2759"/>
<keyword evidence="1" id="KW-0418">Kinase</keyword>
<organism evidence="1 2">
    <name type="scientific">Gonapodya prolifera (strain JEL478)</name>
    <name type="common">Monoblepharis prolifera</name>
    <dbReference type="NCBI Taxonomy" id="1344416"/>
    <lineage>
        <taxon>Eukaryota</taxon>
        <taxon>Fungi</taxon>
        <taxon>Fungi incertae sedis</taxon>
        <taxon>Chytridiomycota</taxon>
        <taxon>Chytridiomycota incertae sedis</taxon>
        <taxon>Monoblepharidomycetes</taxon>
        <taxon>Monoblepharidales</taxon>
        <taxon>Gonapodyaceae</taxon>
        <taxon>Gonapodya</taxon>
    </lineage>
</organism>
<dbReference type="GO" id="GO:0016301">
    <property type="term" value="F:kinase activity"/>
    <property type="evidence" value="ECO:0007669"/>
    <property type="project" value="UniProtKB-KW"/>
</dbReference>
<evidence type="ECO:0000313" key="1">
    <source>
        <dbReference type="EMBL" id="KXS20928.1"/>
    </source>
</evidence>
<dbReference type="Proteomes" id="UP000070544">
    <property type="component" value="Unassembled WGS sequence"/>
</dbReference>
<dbReference type="AlphaFoldDB" id="A0A139AW24"/>
<gene>
    <name evidence="1" type="ORF">M427DRAFT_41105</name>
</gene>